<dbReference type="SUPFAM" id="SSF52266">
    <property type="entry name" value="SGNH hydrolase"/>
    <property type="match status" value="1"/>
</dbReference>
<protein>
    <submittedName>
        <fullName evidence="1">Arylesterase</fullName>
    </submittedName>
</protein>
<organism evidence="1 2">
    <name type="scientific">Sulfuricurvum kujiense</name>
    <dbReference type="NCBI Taxonomy" id="148813"/>
    <lineage>
        <taxon>Bacteria</taxon>
        <taxon>Pseudomonadati</taxon>
        <taxon>Campylobacterota</taxon>
        <taxon>Epsilonproteobacteria</taxon>
        <taxon>Campylobacterales</taxon>
        <taxon>Sulfurimonadaceae</taxon>
        <taxon>Sulfuricurvum</taxon>
    </lineage>
</organism>
<dbReference type="AlphaFoldDB" id="A0A2D3WNL9"/>
<reference evidence="1 2" key="1">
    <citation type="journal article" date="2017" name="Front. Microbiol.">
        <title>Comparative Genomic Analysis of the Class Epsilonproteobacteria and Proposed Reclassification to Epsilonbacteraeota (phyl. nov.).</title>
        <authorList>
            <person name="Waite D.W."/>
            <person name="Vanwonterghem I."/>
            <person name="Rinke C."/>
            <person name="Parks D.H."/>
            <person name="Zhang Y."/>
            <person name="Takai K."/>
            <person name="Sievert S.M."/>
            <person name="Simon J."/>
            <person name="Campbell B.J."/>
            <person name="Hanson T.E."/>
            <person name="Woyke T."/>
            <person name="Klotz M.G."/>
            <person name="Hugenholtz P."/>
        </authorList>
    </citation>
    <scope>NUCLEOTIDE SEQUENCE [LARGE SCALE GENOMIC DNA]</scope>
    <source>
        <strain evidence="1">UBA12443</strain>
    </source>
</reference>
<proteinExistence type="predicted"/>
<comment type="caution">
    <text evidence="1">The sequence shown here is derived from an EMBL/GenBank/DDBJ whole genome shotgun (WGS) entry which is preliminary data.</text>
</comment>
<dbReference type="Proteomes" id="UP000228859">
    <property type="component" value="Unassembled WGS sequence"/>
</dbReference>
<dbReference type="InterPro" id="IPR036514">
    <property type="entry name" value="SGNH_hydro_sf"/>
</dbReference>
<evidence type="ECO:0000313" key="1">
    <source>
        <dbReference type="EMBL" id="DAB39354.1"/>
    </source>
</evidence>
<dbReference type="GO" id="GO:0016788">
    <property type="term" value="F:hydrolase activity, acting on ester bonds"/>
    <property type="evidence" value="ECO:0007669"/>
    <property type="project" value="UniProtKB-ARBA"/>
</dbReference>
<accession>A0A2D3WNL9</accession>
<dbReference type="EMBL" id="DLUI01000017">
    <property type="protein sequence ID" value="DAB39354.1"/>
    <property type="molecule type" value="Genomic_DNA"/>
</dbReference>
<evidence type="ECO:0000313" key="2">
    <source>
        <dbReference type="Proteomes" id="UP000228859"/>
    </source>
</evidence>
<name>A0A2D3WNL9_9BACT</name>
<dbReference type="Gene3D" id="3.40.50.1110">
    <property type="entry name" value="SGNH hydrolase"/>
    <property type="match status" value="1"/>
</dbReference>
<feature type="non-terminal residue" evidence="1">
    <location>
        <position position="1"/>
    </location>
</feature>
<sequence>DVILISVPQFGFLQLTPPPLYEELAETYHLAIEEDILADILHDNRYKSDYIHPNALGYQKMAEAIEKLLRNRYQFEK</sequence>
<gene>
    <name evidence="1" type="ORF">CFH83_01115</name>
</gene>